<keyword evidence="6" id="KW-0269">Exonuclease</keyword>
<evidence type="ECO:0000256" key="5">
    <source>
        <dbReference type="ARBA" id="ARBA00022806"/>
    </source>
</evidence>
<dbReference type="InterPro" id="IPR011604">
    <property type="entry name" value="PDDEXK-like_dom_sf"/>
</dbReference>
<dbReference type="PROSITE" id="PS51217">
    <property type="entry name" value="UVRD_HELICASE_CTER"/>
    <property type="match status" value="1"/>
</dbReference>
<accession>A0A517VZG4</accession>
<keyword evidence="10" id="KW-0413">Isomerase</keyword>
<dbReference type="Gene3D" id="3.90.320.10">
    <property type="match status" value="1"/>
</dbReference>
<evidence type="ECO:0000256" key="11">
    <source>
        <dbReference type="ARBA" id="ARBA00034617"/>
    </source>
</evidence>
<dbReference type="EC" id="5.6.2.4" evidence="12"/>
<dbReference type="InterPro" id="IPR014017">
    <property type="entry name" value="DNA_helicase_UvrD-like_C"/>
</dbReference>
<keyword evidence="8" id="KW-0238">DNA-binding</keyword>
<dbReference type="SUPFAM" id="SSF52540">
    <property type="entry name" value="P-loop containing nucleoside triphosphate hydrolases"/>
    <property type="match status" value="1"/>
</dbReference>
<dbReference type="GO" id="GO:0005829">
    <property type="term" value="C:cytosol"/>
    <property type="evidence" value="ECO:0007669"/>
    <property type="project" value="TreeGrafter"/>
</dbReference>
<evidence type="ECO:0000256" key="4">
    <source>
        <dbReference type="ARBA" id="ARBA00022801"/>
    </source>
</evidence>
<evidence type="ECO:0000256" key="3">
    <source>
        <dbReference type="ARBA" id="ARBA00022763"/>
    </source>
</evidence>
<dbReference type="Gene3D" id="1.10.486.10">
    <property type="entry name" value="PCRA, domain 4"/>
    <property type="match status" value="1"/>
</dbReference>
<dbReference type="PANTHER" id="PTHR11070:SF48">
    <property type="entry name" value="ATP-DEPENDENT HELICASE_NUCLEASE SUBUNIT A"/>
    <property type="match status" value="1"/>
</dbReference>
<evidence type="ECO:0000256" key="2">
    <source>
        <dbReference type="ARBA" id="ARBA00022741"/>
    </source>
</evidence>
<dbReference type="PANTHER" id="PTHR11070">
    <property type="entry name" value="UVRD / RECB / PCRA DNA HELICASE FAMILY MEMBER"/>
    <property type="match status" value="1"/>
</dbReference>
<dbReference type="EMBL" id="CP037920">
    <property type="protein sequence ID" value="QDT98397.1"/>
    <property type="molecule type" value="Genomic_DNA"/>
</dbReference>
<dbReference type="GO" id="GO:0005524">
    <property type="term" value="F:ATP binding"/>
    <property type="evidence" value="ECO:0007669"/>
    <property type="project" value="UniProtKB-UniRule"/>
</dbReference>
<keyword evidence="1" id="KW-0540">Nuclease</keyword>
<keyword evidence="7 14" id="KW-0067">ATP-binding</keyword>
<dbReference type="GO" id="GO:0004527">
    <property type="term" value="F:exonuclease activity"/>
    <property type="evidence" value="ECO:0007669"/>
    <property type="project" value="UniProtKB-KW"/>
</dbReference>
<feature type="domain" description="UvrD-like helicase ATP-binding" evidence="15">
    <location>
        <begin position="5"/>
        <end position="452"/>
    </location>
</feature>
<dbReference type="InterPro" id="IPR000212">
    <property type="entry name" value="DNA_helicase_UvrD/REP"/>
</dbReference>
<gene>
    <name evidence="17" type="primary">addA</name>
    <name evidence="17" type="ORF">V144x_38830</name>
</gene>
<keyword evidence="5 14" id="KW-0347">Helicase</keyword>
<evidence type="ECO:0000256" key="7">
    <source>
        <dbReference type="ARBA" id="ARBA00022840"/>
    </source>
</evidence>
<keyword evidence="4 14" id="KW-0378">Hydrolase</keyword>
<evidence type="ECO:0000256" key="13">
    <source>
        <dbReference type="ARBA" id="ARBA00048988"/>
    </source>
</evidence>
<dbReference type="Pfam" id="PF13361">
    <property type="entry name" value="UvrD_C"/>
    <property type="match status" value="1"/>
</dbReference>
<dbReference type="GO" id="GO:0016887">
    <property type="term" value="F:ATP hydrolysis activity"/>
    <property type="evidence" value="ECO:0007669"/>
    <property type="project" value="RHEA"/>
</dbReference>
<dbReference type="InterPro" id="IPR011335">
    <property type="entry name" value="Restrct_endonuc-II-like"/>
</dbReference>
<dbReference type="Pfam" id="PF00580">
    <property type="entry name" value="UvrD-helicase"/>
    <property type="match status" value="2"/>
</dbReference>
<dbReference type="AlphaFoldDB" id="A0A517VZG4"/>
<evidence type="ECO:0000256" key="8">
    <source>
        <dbReference type="ARBA" id="ARBA00023125"/>
    </source>
</evidence>
<dbReference type="PROSITE" id="PS51257">
    <property type="entry name" value="PROKAR_LIPOPROTEIN"/>
    <property type="match status" value="1"/>
</dbReference>
<dbReference type="GO" id="GO:0000725">
    <property type="term" value="P:recombinational repair"/>
    <property type="evidence" value="ECO:0007669"/>
    <property type="project" value="TreeGrafter"/>
</dbReference>
<dbReference type="SUPFAM" id="SSF52980">
    <property type="entry name" value="Restriction endonuclease-like"/>
    <property type="match status" value="1"/>
</dbReference>
<name>A0A517VZG4_9PLAN</name>
<comment type="catalytic activity">
    <reaction evidence="11">
        <text>Couples ATP hydrolysis with the unwinding of duplex DNA by translocating in the 3'-5' direction.</text>
        <dbReference type="EC" id="5.6.2.4"/>
    </reaction>
</comment>
<keyword evidence="2 14" id="KW-0547">Nucleotide-binding</keyword>
<dbReference type="GO" id="GO:0033202">
    <property type="term" value="C:DNA helicase complex"/>
    <property type="evidence" value="ECO:0007669"/>
    <property type="project" value="TreeGrafter"/>
</dbReference>
<evidence type="ECO:0000256" key="14">
    <source>
        <dbReference type="PROSITE-ProRule" id="PRU00560"/>
    </source>
</evidence>
<dbReference type="GO" id="GO:0003677">
    <property type="term" value="F:DNA binding"/>
    <property type="evidence" value="ECO:0007669"/>
    <property type="project" value="UniProtKB-KW"/>
</dbReference>
<dbReference type="Gene3D" id="3.40.50.300">
    <property type="entry name" value="P-loop containing nucleotide triphosphate hydrolases"/>
    <property type="match status" value="4"/>
</dbReference>
<evidence type="ECO:0000313" key="17">
    <source>
        <dbReference type="EMBL" id="QDT98397.1"/>
    </source>
</evidence>
<dbReference type="InterPro" id="IPR038726">
    <property type="entry name" value="PDDEXK_AddAB-type"/>
</dbReference>
<dbReference type="KEGG" id="gaw:V144x_38830"/>
<evidence type="ECO:0000256" key="1">
    <source>
        <dbReference type="ARBA" id="ARBA00022722"/>
    </source>
</evidence>
<reference evidence="17 18" key="1">
    <citation type="submission" date="2019-03" db="EMBL/GenBank/DDBJ databases">
        <title>Deep-cultivation of Planctomycetes and their phenomic and genomic characterization uncovers novel biology.</title>
        <authorList>
            <person name="Wiegand S."/>
            <person name="Jogler M."/>
            <person name="Boedeker C."/>
            <person name="Pinto D."/>
            <person name="Vollmers J."/>
            <person name="Rivas-Marin E."/>
            <person name="Kohn T."/>
            <person name="Peeters S.H."/>
            <person name="Heuer A."/>
            <person name="Rast P."/>
            <person name="Oberbeckmann S."/>
            <person name="Bunk B."/>
            <person name="Jeske O."/>
            <person name="Meyerdierks A."/>
            <person name="Storesund J.E."/>
            <person name="Kallscheuer N."/>
            <person name="Luecker S."/>
            <person name="Lage O.M."/>
            <person name="Pohl T."/>
            <person name="Merkel B.J."/>
            <person name="Hornburger P."/>
            <person name="Mueller R.-W."/>
            <person name="Bruemmer F."/>
            <person name="Labrenz M."/>
            <person name="Spormann A.M."/>
            <person name="Op den Camp H."/>
            <person name="Overmann J."/>
            <person name="Amann R."/>
            <person name="Jetten M.S.M."/>
            <person name="Mascher T."/>
            <person name="Medema M.H."/>
            <person name="Devos D.P."/>
            <person name="Kaster A.-K."/>
            <person name="Ovreas L."/>
            <person name="Rohde M."/>
            <person name="Galperin M.Y."/>
            <person name="Jogler C."/>
        </authorList>
    </citation>
    <scope>NUCLEOTIDE SEQUENCE [LARGE SCALE GENOMIC DNA]</scope>
    <source>
        <strain evidence="17 18">V144</strain>
    </source>
</reference>
<dbReference type="InterPro" id="IPR027417">
    <property type="entry name" value="P-loop_NTPase"/>
</dbReference>
<dbReference type="InterPro" id="IPR014016">
    <property type="entry name" value="UvrD-like_ATP-bd"/>
</dbReference>
<dbReference type="GO" id="GO:0043138">
    <property type="term" value="F:3'-5' DNA helicase activity"/>
    <property type="evidence" value="ECO:0007669"/>
    <property type="project" value="UniProtKB-EC"/>
</dbReference>
<dbReference type="Pfam" id="PF12705">
    <property type="entry name" value="PDDEXK_1"/>
    <property type="match status" value="1"/>
</dbReference>
<evidence type="ECO:0000313" key="18">
    <source>
        <dbReference type="Proteomes" id="UP000318704"/>
    </source>
</evidence>
<dbReference type="PROSITE" id="PS51198">
    <property type="entry name" value="UVRD_HELICASE_ATP_BIND"/>
    <property type="match status" value="1"/>
</dbReference>
<keyword evidence="9" id="KW-0234">DNA repair</keyword>
<evidence type="ECO:0000256" key="10">
    <source>
        <dbReference type="ARBA" id="ARBA00023235"/>
    </source>
</evidence>
<dbReference type="Proteomes" id="UP000318704">
    <property type="component" value="Chromosome"/>
</dbReference>
<organism evidence="17 18">
    <name type="scientific">Gimesia aquarii</name>
    <dbReference type="NCBI Taxonomy" id="2527964"/>
    <lineage>
        <taxon>Bacteria</taxon>
        <taxon>Pseudomonadati</taxon>
        <taxon>Planctomycetota</taxon>
        <taxon>Planctomycetia</taxon>
        <taxon>Planctomycetales</taxon>
        <taxon>Planctomycetaceae</taxon>
        <taxon>Gimesia</taxon>
    </lineage>
</organism>
<keyword evidence="3" id="KW-0227">DNA damage</keyword>
<proteinExistence type="predicted"/>
<evidence type="ECO:0000259" key="15">
    <source>
        <dbReference type="PROSITE" id="PS51198"/>
    </source>
</evidence>
<feature type="domain" description="UvrD-like helicase C-terminal" evidence="16">
    <location>
        <begin position="453"/>
        <end position="759"/>
    </location>
</feature>
<dbReference type="RefSeq" id="WP_144987014.1">
    <property type="nucleotide sequence ID" value="NZ_CP037920.1"/>
</dbReference>
<feature type="binding site" evidence="14">
    <location>
        <begin position="26"/>
        <end position="33"/>
    </location>
    <ligand>
        <name>ATP</name>
        <dbReference type="ChEBI" id="CHEBI:30616"/>
    </ligand>
</feature>
<evidence type="ECO:0000256" key="6">
    <source>
        <dbReference type="ARBA" id="ARBA00022839"/>
    </source>
</evidence>
<comment type="catalytic activity">
    <reaction evidence="13">
        <text>ATP + H2O = ADP + phosphate + H(+)</text>
        <dbReference type="Rhea" id="RHEA:13065"/>
        <dbReference type="ChEBI" id="CHEBI:15377"/>
        <dbReference type="ChEBI" id="CHEBI:15378"/>
        <dbReference type="ChEBI" id="CHEBI:30616"/>
        <dbReference type="ChEBI" id="CHEBI:43474"/>
        <dbReference type="ChEBI" id="CHEBI:456216"/>
        <dbReference type="EC" id="5.6.2.4"/>
    </reaction>
</comment>
<evidence type="ECO:0000256" key="12">
    <source>
        <dbReference type="ARBA" id="ARBA00034808"/>
    </source>
</evidence>
<evidence type="ECO:0000259" key="16">
    <source>
        <dbReference type="PROSITE" id="PS51217"/>
    </source>
</evidence>
<evidence type="ECO:0000256" key="9">
    <source>
        <dbReference type="ARBA" id="ARBA00023204"/>
    </source>
</evidence>
<protein>
    <recommendedName>
        <fullName evidence="12">DNA 3'-5' helicase</fullName>
        <ecNumber evidence="12">5.6.2.4</ecNumber>
    </recommendedName>
</protein>
<sequence length="1179" mass="134215">MSNEPKYTDQQAAAINRRDVSIALSAGAGCGKTFVLTQRFLKLIEPGTPSDRLNHIVAITFTERAAREMRDRIRETCLEQLRNCPVEEVVHWQAVIRGLDSARISTIHSFCTSILRTHAVSANLDPHFGLLEQGTSDAFLRKVVREAVHELLKQENDDGMQMVYQYGLEKTYELLITLVPQQFRIEFDHFAEMTAEKLSVQIREFWSQTFIPLQLEEIANSESTQFLIKLMNEYQPAHPKMRERFQVLKSRLPELKNGAEQNRSELLATLISHAKIQGAGTKKDWDDLDVYEQVKNGFEFLRKALGKIYEDLAPDASRFLLAAETSLMVLRVAEFVAKRYQQSKSEKGLLDFDDLLLQTRDLFRRDPHARQRAAAGIQFLMVDEFQDTDPVQSEIVRALCGKELLTGKLFLVGDAKQSIYRFRRADPEVFHQLRMEIPEAGRLPLSTNFRSQPAILNFTNCLFSSAMEHYYEPLMPFDKKQHSPTPGIEFLFASPDDPELKGAEAVRETEAEWIAARVRQLLDDETPRVWAKNSQTGERELRRVEPGDICILFRALSNVSLYEKALQKQDLDYYLVGGRAFYAQQEIYDVSNLCQYLDNPDDELSLLGILRSPFFSLSDDTIYSIVRNAETLAEAMRTLPPDELQPEQKRQVLYAQSVLAELHSKKDRLSLAELLNLALERTGYDAALLNEFLGERKIANLRKLIELARNFESTGLFTLKDFVQRIRDSILEESKEELAATLPETSDVIRLMTIHQSKGLEFPIVIVADLDRKSHGGSKAPFLHPEWGALLSLPAERGVVPENYAFKMHHALEQKANEEETVRLLYVAVTRAADYLILSAGLPYDRKHQSPWMKLLARHFDLSTGTPAVDPYLGKISLGTTSADQIPRIHVHQVKPQLTFKRVQKRKELKPSQFLQALEQATPEALPMTYAPFHPDSGERTHVSVSQLEEMDAELQKSRIHWQGGAVTELSLTSDEATQLGTLTHAVIERLEPNQPGQASEIVESILFDQPSQIQHRLKPLITQQISAWYQSDLCKILHSASSHYRELDFLLQWPVTGSEADQMDQKRNVPITIMGTIDALFKTAAGEWMLLDYKTGPRLAHMTDEDLTEEYEFQLGVYTLVVEQLIGGRPDAIGLAVVHDTVRVVKFDLNETRLDEISQRISRAIFRLNQPTPATEGR</sequence>